<dbReference type="InterPro" id="IPR001650">
    <property type="entry name" value="Helicase_C-like"/>
</dbReference>
<sequence length="326" mass="34547">MPDLPQLPELPVSGVLPSLRAALAAGPNALLVAPPGAGKTTLAPLSLLDAPWRRDGVLILVEPRRVAARAAARRMAALIGEEAGGLVGFRTRTDQAVSARTRIEVVTEGLLVRRLLGDPTLDNVAAILFDEVHERALDLDLAMALALDLQRSLRPELRLLAMSATMDGARLAALMDDAPLIESEGRAWPVDIRHAARDLTHPRDLPDAVARAAKAALSEHDGDILCFLPGVGEIARTAAALTGVGADVLPLHGELASAEQDRVLRPHHDAGRRIVLATSIAETSLTVPGVRIVIDGGLRRSPRLDPSTGLSKLQTVRVSRATATQR</sequence>
<evidence type="ECO:0000256" key="1">
    <source>
        <dbReference type="ARBA" id="ARBA00022741"/>
    </source>
</evidence>
<evidence type="ECO:0000313" key="7">
    <source>
        <dbReference type="EMBL" id="NVN41993.1"/>
    </source>
</evidence>
<dbReference type="CDD" id="cd18791">
    <property type="entry name" value="SF2_C_RHA"/>
    <property type="match status" value="1"/>
</dbReference>
<proteinExistence type="predicted"/>
<dbReference type="Gene3D" id="3.40.50.300">
    <property type="entry name" value="P-loop containing nucleotide triphosphate hydrolases"/>
    <property type="match status" value="2"/>
</dbReference>
<dbReference type="InterPro" id="IPR049614">
    <property type="entry name" value="HrpB_DEXH"/>
</dbReference>
<evidence type="ECO:0000256" key="3">
    <source>
        <dbReference type="ARBA" id="ARBA00022806"/>
    </source>
</evidence>
<gene>
    <name evidence="7" type="ORF">HUK82_15705</name>
</gene>
<dbReference type="GO" id="GO:0005524">
    <property type="term" value="F:ATP binding"/>
    <property type="evidence" value="ECO:0007669"/>
    <property type="project" value="UniProtKB-KW"/>
</dbReference>
<dbReference type="GO" id="GO:0004386">
    <property type="term" value="F:helicase activity"/>
    <property type="evidence" value="ECO:0007669"/>
    <property type="project" value="UniProtKB-KW"/>
</dbReference>
<dbReference type="InterPro" id="IPR002464">
    <property type="entry name" value="DNA/RNA_helicase_DEAH_CS"/>
</dbReference>
<reference evidence="7 8" key="1">
    <citation type="submission" date="2020-06" db="EMBL/GenBank/DDBJ databases">
        <title>Description of novel acetic acid bacteria.</title>
        <authorList>
            <person name="Sombolestani A."/>
        </authorList>
    </citation>
    <scope>NUCLEOTIDE SEQUENCE [LARGE SCALE GENOMIC DNA]</scope>
    <source>
        <strain evidence="7 8">LMG 27010</strain>
    </source>
</reference>
<dbReference type="FunFam" id="3.40.50.300:FF:002125">
    <property type="entry name" value="ATP-dependent helicase HrpB"/>
    <property type="match status" value="1"/>
</dbReference>
<dbReference type="PANTHER" id="PTHR43519">
    <property type="entry name" value="ATP-DEPENDENT RNA HELICASE HRPB"/>
    <property type="match status" value="1"/>
</dbReference>
<name>A0A850PGN9_9PROT</name>
<dbReference type="SMART" id="SM00487">
    <property type="entry name" value="DEXDc"/>
    <property type="match status" value="1"/>
</dbReference>
<dbReference type="AlphaFoldDB" id="A0A850PGN9"/>
<dbReference type="SMART" id="SM00490">
    <property type="entry name" value="HELICc"/>
    <property type="match status" value="1"/>
</dbReference>
<evidence type="ECO:0000259" key="5">
    <source>
        <dbReference type="PROSITE" id="PS51192"/>
    </source>
</evidence>
<dbReference type="PROSITE" id="PS51192">
    <property type="entry name" value="HELICASE_ATP_BIND_1"/>
    <property type="match status" value="1"/>
</dbReference>
<keyword evidence="4" id="KW-0067">ATP-binding</keyword>
<dbReference type="CDD" id="cd17990">
    <property type="entry name" value="DEXHc_HrpB"/>
    <property type="match status" value="1"/>
</dbReference>
<protein>
    <submittedName>
        <fullName evidence="7">DEAD/DEAH box helicase</fullName>
    </submittedName>
</protein>
<keyword evidence="2" id="KW-0378">Hydrolase</keyword>
<dbReference type="InterPro" id="IPR011545">
    <property type="entry name" value="DEAD/DEAH_box_helicase_dom"/>
</dbReference>
<dbReference type="InterPro" id="IPR027417">
    <property type="entry name" value="P-loop_NTPase"/>
</dbReference>
<evidence type="ECO:0000259" key="6">
    <source>
        <dbReference type="PROSITE" id="PS51194"/>
    </source>
</evidence>
<feature type="domain" description="Helicase C-terminal" evidence="6">
    <location>
        <begin position="204"/>
        <end position="326"/>
    </location>
</feature>
<dbReference type="Proteomes" id="UP000585665">
    <property type="component" value="Unassembled WGS sequence"/>
</dbReference>
<dbReference type="SUPFAM" id="SSF52540">
    <property type="entry name" value="P-loop containing nucleoside triphosphate hydrolases"/>
    <property type="match status" value="1"/>
</dbReference>
<keyword evidence="1" id="KW-0547">Nucleotide-binding</keyword>
<dbReference type="PROSITE" id="PS51194">
    <property type="entry name" value="HELICASE_CTER"/>
    <property type="match status" value="1"/>
</dbReference>
<feature type="non-terminal residue" evidence="7">
    <location>
        <position position="326"/>
    </location>
</feature>
<keyword evidence="3 7" id="KW-0347">Helicase</keyword>
<dbReference type="InterPro" id="IPR014001">
    <property type="entry name" value="Helicase_ATP-bd"/>
</dbReference>
<dbReference type="PANTHER" id="PTHR43519:SF1">
    <property type="entry name" value="ATP-DEPENDENT RNA HELICASE HRPB"/>
    <property type="match status" value="1"/>
</dbReference>
<dbReference type="Pfam" id="PF00270">
    <property type="entry name" value="DEAD"/>
    <property type="match status" value="1"/>
</dbReference>
<dbReference type="RefSeq" id="WP_176614835.1">
    <property type="nucleotide sequence ID" value="NZ_JABXXR010000236.1"/>
</dbReference>
<keyword evidence="8" id="KW-1185">Reference proteome</keyword>
<evidence type="ECO:0000256" key="2">
    <source>
        <dbReference type="ARBA" id="ARBA00022801"/>
    </source>
</evidence>
<dbReference type="EMBL" id="JABXXR010000236">
    <property type="protein sequence ID" value="NVN41993.1"/>
    <property type="molecule type" value="Genomic_DNA"/>
</dbReference>
<accession>A0A850PGN9</accession>
<comment type="caution">
    <text evidence="7">The sequence shown here is derived from an EMBL/GenBank/DDBJ whole genome shotgun (WGS) entry which is preliminary data.</text>
</comment>
<feature type="domain" description="Helicase ATP-binding" evidence="5">
    <location>
        <begin position="20"/>
        <end position="184"/>
    </location>
</feature>
<dbReference type="PROSITE" id="PS00690">
    <property type="entry name" value="DEAH_ATP_HELICASE"/>
    <property type="match status" value="1"/>
</dbReference>
<dbReference type="GO" id="GO:0016787">
    <property type="term" value="F:hydrolase activity"/>
    <property type="evidence" value="ECO:0007669"/>
    <property type="project" value="UniProtKB-KW"/>
</dbReference>
<organism evidence="7 8">
    <name type="scientific">Ameyamaea chiangmaiensis</name>
    <dbReference type="NCBI Taxonomy" id="442969"/>
    <lineage>
        <taxon>Bacteria</taxon>
        <taxon>Pseudomonadati</taxon>
        <taxon>Pseudomonadota</taxon>
        <taxon>Alphaproteobacteria</taxon>
        <taxon>Acetobacterales</taxon>
        <taxon>Acetobacteraceae</taxon>
        <taxon>Ameyamaea</taxon>
    </lineage>
</organism>
<dbReference type="Pfam" id="PF00271">
    <property type="entry name" value="Helicase_C"/>
    <property type="match status" value="1"/>
</dbReference>
<dbReference type="GO" id="GO:0003676">
    <property type="term" value="F:nucleic acid binding"/>
    <property type="evidence" value="ECO:0007669"/>
    <property type="project" value="InterPro"/>
</dbReference>
<evidence type="ECO:0000313" key="8">
    <source>
        <dbReference type="Proteomes" id="UP000585665"/>
    </source>
</evidence>
<evidence type="ECO:0000256" key="4">
    <source>
        <dbReference type="ARBA" id="ARBA00022840"/>
    </source>
</evidence>